<comment type="similarity">
    <text evidence="1">Belongs to the HIBADH-related family.</text>
</comment>
<dbReference type="InterPro" id="IPR002204">
    <property type="entry name" value="3-OH-isobutyrate_DH-rel_CS"/>
</dbReference>
<dbReference type="PANTHER" id="PTHR22981:SF7">
    <property type="entry name" value="3-HYDROXYISOBUTYRATE DEHYDROGENASE, MITOCHONDRIAL"/>
    <property type="match status" value="1"/>
</dbReference>
<dbReference type="STRING" id="1943.AQJ64_23270"/>
<dbReference type="OrthoDB" id="3185659at2"/>
<dbReference type="InterPro" id="IPR006115">
    <property type="entry name" value="6PGDH_NADP-bd"/>
</dbReference>
<dbReference type="InterPro" id="IPR013328">
    <property type="entry name" value="6PGD_dom2"/>
</dbReference>
<proteinExistence type="inferred from homology"/>
<reference evidence="7 8" key="1">
    <citation type="submission" date="2015-10" db="EMBL/GenBank/DDBJ databases">
        <title>Draft genome sequence of Streptomyces griseoruber DSM 40281, type strain for the species Streptomyces griseoruber.</title>
        <authorList>
            <person name="Ruckert C."/>
            <person name="Winkler A."/>
            <person name="Kalinowski J."/>
            <person name="Kampfer P."/>
            <person name="Glaeser S."/>
        </authorList>
    </citation>
    <scope>NUCLEOTIDE SEQUENCE [LARGE SCALE GENOMIC DNA]</scope>
    <source>
        <strain evidence="7 8">DSM 40281</strain>
    </source>
</reference>
<dbReference type="InterPro" id="IPR015815">
    <property type="entry name" value="HIBADH-related"/>
</dbReference>
<comment type="caution">
    <text evidence="7">The sequence shown here is derived from an EMBL/GenBank/DDBJ whole genome shotgun (WGS) entry which is preliminary data.</text>
</comment>
<dbReference type="SUPFAM" id="SSF48179">
    <property type="entry name" value="6-phosphogluconate dehydrogenase C-terminal domain-like"/>
    <property type="match status" value="1"/>
</dbReference>
<dbReference type="InterPro" id="IPR008927">
    <property type="entry name" value="6-PGluconate_DH-like_C_sf"/>
</dbReference>
<feature type="domain" description="6-phosphogluconate dehydrogenase NADP-binding" evidence="5">
    <location>
        <begin position="3"/>
        <end position="161"/>
    </location>
</feature>
<dbReference type="InterPro" id="IPR036291">
    <property type="entry name" value="NAD(P)-bd_dom_sf"/>
</dbReference>
<sequence length="302" mass="31566">MTTIGFIGLGNMGFPMAQRLVQAGHALIVHDHNTQAVEKFLAAHPTAAAAGTATWQRADIIITMLPTSAIVEAALLTGQVVAAASLNTLFIDMSSAEPSQSQQLAVTLEKKGMRYVDAPVSGGVRGALNGRLAIMAGGTAADVREAKPLFEVMGKSLIHVGGPGSGHAAKALNNLVSAASVAVTVEALHIGQRFGIEPQTLTDVLNASSGRSNTSENKVTQFMLSGSFGSGFPIGLMTKDVDIAIALSEELGVDAELSHHCADVWHQAVDNGFAAEDHTRMYEILDRPDTTPRTTQEGHAHA</sequence>
<evidence type="ECO:0000256" key="2">
    <source>
        <dbReference type="ARBA" id="ARBA00023002"/>
    </source>
</evidence>
<evidence type="ECO:0000256" key="1">
    <source>
        <dbReference type="ARBA" id="ARBA00009080"/>
    </source>
</evidence>
<accession>A0A124I2Q2</accession>
<keyword evidence="8" id="KW-1185">Reference proteome</keyword>
<gene>
    <name evidence="7" type="ORF">AQJ64_23270</name>
</gene>
<dbReference type="GO" id="GO:0016054">
    <property type="term" value="P:organic acid catabolic process"/>
    <property type="evidence" value="ECO:0007669"/>
    <property type="project" value="UniProtKB-ARBA"/>
</dbReference>
<dbReference type="GO" id="GO:0051287">
    <property type="term" value="F:NAD binding"/>
    <property type="evidence" value="ECO:0007669"/>
    <property type="project" value="InterPro"/>
</dbReference>
<feature type="domain" description="3-hydroxyisobutyrate dehydrogenase-like NAD-binding" evidence="6">
    <location>
        <begin position="164"/>
        <end position="284"/>
    </location>
</feature>
<keyword evidence="3" id="KW-0520">NAD</keyword>
<evidence type="ECO:0000313" key="7">
    <source>
        <dbReference type="EMBL" id="KUN81314.1"/>
    </source>
</evidence>
<name>A0A124I2Q2_9ACTN</name>
<dbReference type="GO" id="GO:0016616">
    <property type="term" value="F:oxidoreductase activity, acting on the CH-OH group of donors, NAD or NADP as acceptor"/>
    <property type="evidence" value="ECO:0007669"/>
    <property type="project" value="TreeGrafter"/>
</dbReference>
<dbReference type="AlphaFoldDB" id="A0A124I2Q2"/>
<evidence type="ECO:0000259" key="6">
    <source>
        <dbReference type="Pfam" id="PF14833"/>
    </source>
</evidence>
<dbReference type="Pfam" id="PF14833">
    <property type="entry name" value="NAD_binding_11"/>
    <property type="match status" value="1"/>
</dbReference>
<dbReference type="RefSeq" id="WP_055632775.1">
    <property type="nucleotide sequence ID" value="NZ_KQ948771.1"/>
</dbReference>
<organism evidence="7 8">
    <name type="scientific">Streptomyces griseoruber</name>
    <dbReference type="NCBI Taxonomy" id="1943"/>
    <lineage>
        <taxon>Bacteria</taxon>
        <taxon>Bacillati</taxon>
        <taxon>Actinomycetota</taxon>
        <taxon>Actinomycetes</taxon>
        <taxon>Kitasatosporales</taxon>
        <taxon>Streptomycetaceae</taxon>
        <taxon>Streptomyces</taxon>
    </lineage>
</organism>
<dbReference type="Proteomes" id="UP000052982">
    <property type="component" value="Unassembled WGS sequence"/>
</dbReference>
<feature type="active site" evidence="4">
    <location>
        <position position="170"/>
    </location>
</feature>
<keyword evidence="2" id="KW-0560">Oxidoreductase</keyword>
<dbReference type="Gene3D" id="1.10.1040.10">
    <property type="entry name" value="N-(1-d-carboxylethyl)-l-norvaline Dehydrogenase, domain 2"/>
    <property type="match status" value="1"/>
</dbReference>
<evidence type="ECO:0000259" key="5">
    <source>
        <dbReference type="Pfam" id="PF03446"/>
    </source>
</evidence>
<dbReference type="PROSITE" id="PS00895">
    <property type="entry name" value="3_HYDROXYISOBUT_DH"/>
    <property type="match status" value="1"/>
</dbReference>
<dbReference type="PIRSF" id="PIRSF000103">
    <property type="entry name" value="HIBADH"/>
    <property type="match status" value="1"/>
</dbReference>
<protein>
    <submittedName>
        <fullName evidence="7">2-hydroxy-3-oxopropionate reductase</fullName>
    </submittedName>
</protein>
<evidence type="ECO:0000256" key="4">
    <source>
        <dbReference type="PIRSR" id="PIRSR000103-1"/>
    </source>
</evidence>
<dbReference type="GO" id="GO:0050661">
    <property type="term" value="F:NADP binding"/>
    <property type="evidence" value="ECO:0007669"/>
    <property type="project" value="InterPro"/>
</dbReference>
<dbReference type="Gene3D" id="3.40.50.720">
    <property type="entry name" value="NAD(P)-binding Rossmann-like Domain"/>
    <property type="match status" value="1"/>
</dbReference>
<dbReference type="EMBL" id="LMWW01000036">
    <property type="protein sequence ID" value="KUN81314.1"/>
    <property type="molecule type" value="Genomic_DNA"/>
</dbReference>
<dbReference type="Pfam" id="PF03446">
    <property type="entry name" value="NAD_binding_2"/>
    <property type="match status" value="1"/>
</dbReference>
<dbReference type="InterPro" id="IPR029154">
    <property type="entry name" value="HIBADH-like_NADP-bd"/>
</dbReference>
<evidence type="ECO:0000313" key="8">
    <source>
        <dbReference type="Proteomes" id="UP000052982"/>
    </source>
</evidence>
<dbReference type="PANTHER" id="PTHR22981">
    <property type="entry name" value="3-HYDROXYISOBUTYRATE DEHYDROGENASE-RELATED"/>
    <property type="match status" value="1"/>
</dbReference>
<dbReference type="SUPFAM" id="SSF51735">
    <property type="entry name" value="NAD(P)-binding Rossmann-fold domains"/>
    <property type="match status" value="1"/>
</dbReference>
<evidence type="ECO:0000256" key="3">
    <source>
        <dbReference type="ARBA" id="ARBA00023027"/>
    </source>
</evidence>